<feature type="domain" description="Glycosyl transferase family 1" evidence="1">
    <location>
        <begin position="204"/>
        <end position="374"/>
    </location>
</feature>
<dbReference type="EC" id="2.4.1.250" evidence="3"/>
<organism evidence="3 4">
    <name type="scientific">Crateriforma conspicua</name>
    <dbReference type="NCBI Taxonomy" id="2527996"/>
    <lineage>
        <taxon>Bacteria</taxon>
        <taxon>Pseudomonadati</taxon>
        <taxon>Planctomycetota</taxon>
        <taxon>Planctomycetia</taxon>
        <taxon>Planctomycetales</taxon>
        <taxon>Planctomycetaceae</taxon>
        <taxon>Crateriforma</taxon>
    </lineage>
</organism>
<accession>A0A5C6FHI5</accession>
<dbReference type="SUPFAM" id="SSF53756">
    <property type="entry name" value="UDP-Glycosyltransferase/glycogen phosphorylase"/>
    <property type="match status" value="1"/>
</dbReference>
<dbReference type="Pfam" id="PF13579">
    <property type="entry name" value="Glyco_trans_4_4"/>
    <property type="match status" value="1"/>
</dbReference>
<keyword evidence="3" id="KW-0808">Transferase</keyword>
<protein>
    <submittedName>
        <fullName evidence="3">D-inositol-3-phosphate glycosyltransferase</fullName>
        <ecNumber evidence="3">2.4.1.250</ecNumber>
    </submittedName>
</protein>
<dbReference type="AlphaFoldDB" id="A0A5C6FHI5"/>
<dbReference type="InterPro" id="IPR001296">
    <property type="entry name" value="Glyco_trans_1"/>
</dbReference>
<evidence type="ECO:0000259" key="2">
    <source>
        <dbReference type="Pfam" id="PF13579"/>
    </source>
</evidence>
<evidence type="ECO:0000313" key="4">
    <source>
        <dbReference type="Proteomes" id="UP000316476"/>
    </source>
</evidence>
<sequence length="405" mass="45513">MDPSFGGPCQGIRNSTPELELLGCVNEIVCLDAPVAQYLDDEDLTVHALGQARGSWARHPDLIPWLRQNLSRFDVVIIHGLWQYASYAVTKVMRQLRGRSPSAKLPRVYVMPHGMLDPWFQNDPSRRVKAWRNWIYWKLIEHRTISNAESLLFTCQKELELARLPFRPYRPKQEINVGYGVANPPTESLSMKRAFAESCPHFIDQPYLLFLSRLHPKKGVDLLIQAYARWVKQETIGEKIPTLIIAGPTDSDYAHAMQRLAASHELLGEQNSPSREPRIIFSGMLQGDAKWGAFYGCEAFVLPSHQENFGIAIVEALACCKPVLISDQVNICTEIAQDGAGLVCPDTLDGTTALLNQWQAKSPEQRALMGQAAKDCFENHFRIKTAAKSLLDAISRDPKLNPSRA</sequence>
<dbReference type="Pfam" id="PF00534">
    <property type="entry name" value="Glycos_transf_1"/>
    <property type="match status" value="1"/>
</dbReference>
<feature type="domain" description="Glycosyltransferase subfamily 4-like N-terminal" evidence="2">
    <location>
        <begin position="7"/>
        <end position="163"/>
    </location>
</feature>
<keyword evidence="3" id="KW-0328">Glycosyltransferase</keyword>
<evidence type="ECO:0000313" key="3">
    <source>
        <dbReference type="EMBL" id="TWU59659.1"/>
    </source>
</evidence>
<comment type="caution">
    <text evidence="3">The sequence shown here is derived from an EMBL/GenBank/DDBJ whole genome shotgun (WGS) entry which is preliminary data.</text>
</comment>
<dbReference type="InterPro" id="IPR028098">
    <property type="entry name" value="Glyco_trans_4-like_N"/>
</dbReference>
<dbReference type="Gene3D" id="3.40.50.2000">
    <property type="entry name" value="Glycogen Phosphorylase B"/>
    <property type="match status" value="1"/>
</dbReference>
<dbReference type="Proteomes" id="UP000316476">
    <property type="component" value="Unassembled WGS sequence"/>
</dbReference>
<reference evidence="3 4" key="1">
    <citation type="submission" date="2019-02" db="EMBL/GenBank/DDBJ databases">
        <title>Deep-cultivation of Planctomycetes and their phenomic and genomic characterization uncovers novel biology.</title>
        <authorList>
            <person name="Wiegand S."/>
            <person name="Jogler M."/>
            <person name="Boedeker C."/>
            <person name="Pinto D."/>
            <person name="Vollmers J."/>
            <person name="Rivas-Marin E."/>
            <person name="Kohn T."/>
            <person name="Peeters S.H."/>
            <person name="Heuer A."/>
            <person name="Rast P."/>
            <person name="Oberbeckmann S."/>
            <person name="Bunk B."/>
            <person name="Jeske O."/>
            <person name="Meyerdierks A."/>
            <person name="Storesund J.E."/>
            <person name="Kallscheuer N."/>
            <person name="Luecker S."/>
            <person name="Lage O.M."/>
            <person name="Pohl T."/>
            <person name="Merkel B.J."/>
            <person name="Hornburger P."/>
            <person name="Mueller R.-W."/>
            <person name="Bruemmer F."/>
            <person name="Labrenz M."/>
            <person name="Spormann A.M."/>
            <person name="Op Den Camp H."/>
            <person name="Overmann J."/>
            <person name="Amann R."/>
            <person name="Jetten M.S.M."/>
            <person name="Mascher T."/>
            <person name="Medema M.H."/>
            <person name="Devos D.P."/>
            <person name="Kaster A.-K."/>
            <person name="Ovreas L."/>
            <person name="Rohde M."/>
            <person name="Galperin M.Y."/>
            <person name="Jogler C."/>
        </authorList>
    </citation>
    <scope>NUCLEOTIDE SEQUENCE [LARGE SCALE GENOMIC DNA]</scope>
    <source>
        <strain evidence="3 4">V7</strain>
    </source>
</reference>
<dbReference type="EMBL" id="SJPZ01000004">
    <property type="protein sequence ID" value="TWU59659.1"/>
    <property type="molecule type" value="Genomic_DNA"/>
</dbReference>
<evidence type="ECO:0000259" key="1">
    <source>
        <dbReference type="Pfam" id="PF00534"/>
    </source>
</evidence>
<proteinExistence type="predicted"/>
<dbReference type="OrthoDB" id="283384at2"/>
<dbReference type="RefSeq" id="WP_146416507.1">
    <property type="nucleotide sequence ID" value="NZ_SJPZ01000004.1"/>
</dbReference>
<gene>
    <name evidence="3" type="primary">mshA_3</name>
    <name evidence="3" type="ORF">V7x_54330</name>
</gene>
<dbReference type="PANTHER" id="PTHR45947">
    <property type="entry name" value="SULFOQUINOVOSYL TRANSFERASE SQD2"/>
    <property type="match status" value="1"/>
</dbReference>
<dbReference type="InterPro" id="IPR050194">
    <property type="entry name" value="Glycosyltransferase_grp1"/>
</dbReference>
<name>A0A5C6FHI5_9PLAN</name>
<dbReference type="PANTHER" id="PTHR45947:SF3">
    <property type="entry name" value="SULFOQUINOVOSYL TRANSFERASE SQD2"/>
    <property type="match status" value="1"/>
</dbReference>
<dbReference type="GO" id="GO:0102710">
    <property type="term" value="F:D-inositol-3-phosphate glycosyltransferase activity"/>
    <property type="evidence" value="ECO:0007669"/>
    <property type="project" value="UniProtKB-EC"/>
</dbReference>